<dbReference type="Pfam" id="PF14284">
    <property type="entry name" value="PcfJ"/>
    <property type="match status" value="1"/>
</dbReference>
<protein>
    <submittedName>
        <fullName evidence="1">PcfJ like protein</fullName>
    </submittedName>
</protein>
<proteinExistence type="predicted"/>
<dbReference type="EMBL" id="BK015864">
    <property type="protein sequence ID" value="DAD70372.1"/>
    <property type="molecule type" value="Genomic_DNA"/>
</dbReference>
<evidence type="ECO:0000313" key="1">
    <source>
        <dbReference type="EMBL" id="DAD70372.1"/>
    </source>
</evidence>
<name>A0A8S5LJX5_9CAUD</name>
<dbReference type="InterPro" id="IPR025586">
    <property type="entry name" value="PcfJ"/>
</dbReference>
<sequence>MGKKCVKMNEQNEFKDMPPLSDEAREYMEKDFRPYLIYESVEGAGKTKRFTCTACGKAFKNGSAVKERAITPEMRALWSAKHKEPYKCPYCGVEATAINSRILNTQNLNEEKCTCIFLKNGRDDVWIRCFICSRAYEGTKYTYGFREWMRYRLRPGKAEFWELYNGGWCKGNFREAFTWNFGLNHESHDYEVYGDNFTLEDTFLKYHSFKYYEGVYAANLPAIKYLCWYAIHPQIEMLSKLGLFDVLNEMIFRNTDDKSILNWQAKKPWEIFGLPKQLYDIWRSEYYGEIDVLKIFKALRGTSAKDFILSADVLKHTGQKLKEAKKLISLSRKLNFNVKDAIKYCIKSGERLAKKKNNRYFRDYTREAFEMWLDYLDMAKLAGSIKTVSVFPSNLKAAHDSYLIAANYAKEKKNLEKLKCEAVATAAPIIKKFPKVEKIYKGIKNKYSYSNDKYTIIVPDGVTDIVLDGMLLGHCTYRTDRYYDRISTNESYIVFLRKTSDTEMPWYTLEIEPGGTIRQKRTTGDNQFDDLDEAMPFLLEWQSVVAGRLNKSDRIKAQKSKVLRIEGFEELRRTKKKINYGELQGTLLVEALEKDLMEAEKLA</sequence>
<organism evidence="1">
    <name type="scientific">Siphoviridae sp. ctomJ2</name>
    <dbReference type="NCBI Taxonomy" id="2827593"/>
    <lineage>
        <taxon>Viruses</taxon>
        <taxon>Duplodnaviria</taxon>
        <taxon>Heunggongvirae</taxon>
        <taxon>Uroviricota</taxon>
        <taxon>Caudoviricetes</taxon>
    </lineage>
</organism>
<accession>A0A8S5LJX5</accession>
<reference evidence="1" key="1">
    <citation type="journal article" date="2021" name="Proc. Natl. Acad. Sci. U.S.A.">
        <title>A Catalog of Tens of Thousands of Viruses from Human Metagenomes Reveals Hidden Associations with Chronic Diseases.</title>
        <authorList>
            <person name="Tisza M.J."/>
            <person name="Buck C.B."/>
        </authorList>
    </citation>
    <scope>NUCLEOTIDE SEQUENCE</scope>
    <source>
        <strain evidence="1">CtomJ2</strain>
    </source>
</reference>
<dbReference type="Gene3D" id="3.30.160.60">
    <property type="entry name" value="Classic Zinc Finger"/>
    <property type="match status" value="1"/>
</dbReference>